<dbReference type="SUPFAM" id="SSF56801">
    <property type="entry name" value="Acetyl-CoA synthetase-like"/>
    <property type="match status" value="1"/>
</dbReference>
<gene>
    <name evidence="6" type="ORF">GGE31_003122</name>
    <name evidence="5" type="ORF">GGE33_002913</name>
    <name evidence="7" type="ORF">GGE35_003063</name>
</gene>
<dbReference type="GO" id="GO:0018860">
    <property type="term" value="F:anthranilate-CoA ligase activity"/>
    <property type="evidence" value="ECO:0007669"/>
    <property type="project" value="UniProtKB-EC"/>
</dbReference>
<dbReference type="InterPro" id="IPR000873">
    <property type="entry name" value="AMP-dep_synth/lig_dom"/>
</dbReference>
<accession>A0A7W6TFS1</accession>
<dbReference type="PROSITE" id="PS00455">
    <property type="entry name" value="AMP_BINDING"/>
    <property type="match status" value="1"/>
</dbReference>
<dbReference type="Pfam" id="PF13193">
    <property type="entry name" value="AMP-binding_C"/>
    <property type="match status" value="1"/>
</dbReference>
<evidence type="ECO:0000259" key="3">
    <source>
        <dbReference type="Pfam" id="PF00501"/>
    </source>
</evidence>
<protein>
    <submittedName>
        <fullName evidence="6">2-aminobenzoate-CoA ligase</fullName>
        <ecNumber evidence="6">6.2.1.32</ecNumber>
    </submittedName>
</protein>
<dbReference type="Pfam" id="PF00501">
    <property type="entry name" value="AMP-binding"/>
    <property type="match status" value="1"/>
</dbReference>
<evidence type="ECO:0000313" key="8">
    <source>
        <dbReference type="Proteomes" id="UP000520770"/>
    </source>
</evidence>
<dbReference type="InterPro" id="IPR045851">
    <property type="entry name" value="AMP-bd_C_sf"/>
</dbReference>
<dbReference type="EMBL" id="JACIGW010000002">
    <property type="protein sequence ID" value="MBB4349171.1"/>
    <property type="molecule type" value="Genomic_DNA"/>
</dbReference>
<dbReference type="EMBL" id="JACIGY010000004">
    <property type="protein sequence ID" value="MBB4412608.1"/>
    <property type="molecule type" value="Genomic_DNA"/>
</dbReference>
<proteinExistence type="predicted"/>
<dbReference type="EMBL" id="JACIHM010000004">
    <property type="protein sequence ID" value="MBB4447240.1"/>
    <property type="molecule type" value="Genomic_DNA"/>
</dbReference>
<evidence type="ECO:0000313" key="10">
    <source>
        <dbReference type="Proteomes" id="UP000576087"/>
    </source>
</evidence>
<dbReference type="EC" id="6.2.1.32" evidence="6"/>
<comment type="caution">
    <text evidence="6">The sequence shown here is derived from an EMBL/GenBank/DDBJ whole genome shotgun (WGS) entry which is preliminary data.</text>
</comment>
<dbReference type="Proteomes" id="UP000576087">
    <property type="component" value="Unassembled WGS sequence"/>
</dbReference>
<reference evidence="8 9" key="1">
    <citation type="submission" date="2020-08" db="EMBL/GenBank/DDBJ databases">
        <title>Genomic Encyclopedia of Type Strains, Phase IV (KMG-V): Genome sequencing to study the core and pangenomes of soil and plant-associated prokaryotes.</title>
        <authorList>
            <person name="Whitman W."/>
        </authorList>
    </citation>
    <scope>NUCLEOTIDE SEQUENCE [LARGE SCALE GENOMIC DNA]</scope>
    <source>
        <strain evidence="6 9">SEMIA 444</strain>
        <strain evidence="5 8">SEMIA 448</strain>
        <strain evidence="7 10">SEMIA 452</strain>
    </source>
</reference>
<dbReference type="RefSeq" id="WP_183823961.1">
    <property type="nucleotide sequence ID" value="NZ_JACIGW010000002.1"/>
</dbReference>
<dbReference type="InterPro" id="IPR042099">
    <property type="entry name" value="ANL_N_sf"/>
</dbReference>
<sequence length="541" mass="58810">MLGPSGHQDTYARDNLPPIEEWPEIRLDGFQYPEWMNAGVELTDRMVERGFGDHTALIGNGRQRTYKELTDWTNRIARALTEDYGVRPGNRILIRSANNPAMVACWLAATKAGAVVVNTMPMLRAGELAKIIDKAQVTLALCDTRLMDELIAAAKESDTLTQVIGFDGTANHDAELDRAALNKPVKFEAIKTGRDDVALLGFTSGSTGVPKATMHFHRDILIIADAYAREVLNVRPDDVFVGSPPLAFTFGLGGLAVFPLRFGASAALLENASPPKLIEIIETHKATICFTAPTAYRAMLSAMDSGADLSSLRIAVSAGETLPGPVFDEWMRKTGTPILDGIGGTEMLHIFISNRLNDFRASSTGKPLMGYQAMVVDDDLNEVPRGTPGHLVVRGPIGCRYLADDRQKNFVRGGWNVTGDTFVEDVDGYFHFAARSDDMIVSGGYNIAGPEVEAALLKHEAVQECAVIGVPDEDRGMIVEAHVVLVAGSDPCDAMAKLLQEHVKAVIAPYKYPRSVIFTDTLPKTESGKIQRFRLKQALSA</sequence>
<name>A0A7W6TFS1_9HYPH</name>
<dbReference type="PANTHER" id="PTHR43352">
    <property type="entry name" value="ACETYL-COA SYNTHETASE"/>
    <property type="match status" value="1"/>
</dbReference>
<dbReference type="Proteomes" id="UP000520770">
    <property type="component" value="Unassembled WGS sequence"/>
</dbReference>
<evidence type="ECO:0000313" key="6">
    <source>
        <dbReference type="EMBL" id="MBB4412608.1"/>
    </source>
</evidence>
<keyword evidence="9" id="KW-1185">Reference proteome</keyword>
<organism evidence="6 9">
    <name type="scientific">Aliirhizobium cellulosilyticum</name>
    <dbReference type="NCBI Taxonomy" id="393664"/>
    <lineage>
        <taxon>Bacteria</taxon>
        <taxon>Pseudomonadati</taxon>
        <taxon>Pseudomonadota</taxon>
        <taxon>Alphaproteobacteria</taxon>
        <taxon>Hyphomicrobiales</taxon>
        <taxon>Rhizobiaceae</taxon>
        <taxon>Aliirhizobium</taxon>
    </lineage>
</organism>
<feature type="domain" description="AMP-dependent synthetase/ligase" evidence="3">
    <location>
        <begin position="50"/>
        <end position="396"/>
    </location>
</feature>
<keyword evidence="2" id="KW-0479">Metal-binding</keyword>
<dbReference type="GO" id="GO:0044550">
    <property type="term" value="P:secondary metabolite biosynthetic process"/>
    <property type="evidence" value="ECO:0007669"/>
    <property type="project" value="TreeGrafter"/>
</dbReference>
<evidence type="ECO:0000313" key="5">
    <source>
        <dbReference type="EMBL" id="MBB4349171.1"/>
    </source>
</evidence>
<dbReference type="Gene3D" id="3.30.300.30">
    <property type="match status" value="1"/>
</dbReference>
<evidence type="ECO:0000313" key="7">
    <source>
        <dbReference type="EMBL" id="MBB4447240.1"/>
    </source>
</evidence>
<dbReference type="Proteomes" id="UP000524535">
    <property type="component" value="Unassembled WGS sequence"/>
</dbReference>
<evidence type="ECO:0000256" key="2">
    <source>
        <dbReference type="ARBA" id="ARBA00022723"/>
    </source>
</evidence>
<dbReference type="InterPro" id="IPR020845">
    <property type="entry name" value="AMP-binding_CS"/>
</dbReference>
<dbReference type="AlphaFoldDB" id="A0A7W6TFS1"/>
<keyword evidence="1 6" id="KW-0436">Ligase</keyword>
<evidence type="ECO:0000256" key="1">
    <source>
        <dbReference type="ARBA" id="ARBA00022598"/>
    </source>
</evidence>
<dbReference type="InterPro" id="IPR025110">
    <property type="entry name" value="AMP-bd_C"/>
</dbReference>
<evidence type="ECO:0000313" key="9">
    <source>
        <dbReference type="Proteomes" id="UP000524535"/>
    </source>
</evidence>
<evidence type="ECO:0000259" key="4">
    <source>
        <dbReference type="Pfam" id="PF13193"/>
    </source>
</evidence>
<dbReference type="Gene3D" id="3.40.50.12780">
    <property type="entry name" value="N-terminal domain of ligase-like"/>
    <property type="match status" value="1"/>
</dbReference>
<dbReference type="PANTHER" id="PTHR43352:SF1">
    <property type="entry name" value="ANTHRANILATE--COA LIGASE"/>
    <property type="match status" value="1"/>
</dbReference>
<feature type="domain" description="AMP-binding enzyme C-terminal" evidence="4">
    <location>
        <begin position="451"/>
        <end position="529"/>
    </location>
</feature>
<dbReference type="GO" id="GO:0046872">
    <property type="term" value="F:metal ion binding"/>
    <property type="evidence" value="ECO:0007669"/>
    <property type="project" value="UniProtKB-KW"/>
</dbReference>